<evidence type="ECO:0000313" key="3">
    <source>
        <dbReference type="Proteomes" id="UP000238348"/>
    </source>
</evidence>
<evidence type="ECO:0008006" key="4">
    <source>
        <dbReference type="Google" id="ProtNLM"/>
    </source>
</evidence>
<dbReference type="InterPro" id="IPR049806">
    <property type="entry name" value="MasK-like_C"/>
</dbReference>
<evidence type="ECO:0000313" key="2">
    <source>
        <dbReference type="EMBL" id="AUX45016.1"/>
    </source>
</evidence>
<gene>
    <name evidence="2" type="ORF">SOCE26_064970</name>
</gene>
<protein>
    <recommendedName>
        <fullName evidence="4">AgmX/PglI C-terminal domain-containing protein</fullName>
    </recommendedName>
</protein>
<feature type="region of interest" description="Disordered" evidence="1">
    <location>
        <begin position="1"/>
        <end position="36"/>
    </location>
</feature>
<dbReference type="EMBL" id="CP012673">
    <property type="protein sequence ID" value="AUX45016.1"/>
    <property type="molecule type" value="Genomic_DNA"/>
</dbReference>
<organism evidence="2 3">
    <name type="scientific">Sorangium cellulosum</name>
    <name type="common">Polyangium cellulosum</name>
    <dbReference type="NCBI Taxonomy" id="56"/>
    <lineage>
        <taxon>Bacteria</taxon>
        <taxon>Pseudomonadati</taxon>
        <taxon>Myxococcota</taxon>
        <taxon>Polyangia</taxon>
        <taxon>Polyangiales</taxon>
        <taxon>Polyangiaceae</taxon>
        <taxon>Sorangium</taxon>
    </lineage>
</organism>
<name>A0A2L0F0F7_SORCE</name>
<feature type="compositionally biased region" description="Low complexity" evidence="1">
    <location>
        <begin position="140"/>
        <end position="155"/>
    </location>
</feature>
<dbReference type="Proteomes" id="UP000238348">
    <property type="component" value="Chromosome"/>
</dbReference>
<sequence length="155" mass="15438">MIGPMVAATASGGPQHGATPRSGPDAGRPQAQAGRLPPPVIQSEVRSHFGQVRACYEDGLKRDPKLAGKVTACFVIEKDGAVGAHKVAGPAEDPGTIPDPVVRDCIDKVLATLRFPAPQGGIVSVVYPILLSPGDGPPGAGSAPAGAPSRGAGGP</sequence>
<dbReference type="NCBIfam" id="NF033768">
    <property type="entry name" value="myxo_SS_tail"/>
    <property type="match status" value="1"/>
</dbReference>
<accession>A0A2L0F0F7</accession>
<dbReference type="AlphaFoldDB" id="A0A2L0F0F7"/>
<proteinExistence type="predicted"/>
<feature type="region of interest" description="Disordered" evidence="1">
    <location>
        <begin position="136"/>
        <end position="155"/>
    </location>
</feature>
<reference evidence="2 3" key="1">
    <citation type="submission" date="2015-09" db="EMBL/GenBank/DDBJ databases">
        <title>Sorangium comparison.</title>
        <authorList>
            <person name="Zaburannyi N."/>
            <person name="Bunk B."/>
            <person name="Overmann J."/>
            <person name="Mueller R."/>
        </authorList>
    </citation>
    <scope>NUCLEOTIDE SEQUENCE [LARGE SCALE GENOMIC DNA]</scope>
    <source>
        <strain evidence="2 3">So ce26</strain>
    </source>
</reference>
<evidence type="ECO:0000256" key="1">
    <source>
        <dbReference type="SAM" id="MobiDB-lite"/>
    </source>
</evidence>